<organism evidence="2 3">
    <name type="scientific">Pterulicium gracile</name>
    <dbReference type="NCBI Taxonomy" id="1884261"/>
    <lineage>
        <taxon>Eukaryota</taxon>
        <taxon>Fungi</taxon>
        <taxon>Dikarya</taxon>
        <taxon>Basidiomycota</taxon>
        <taxon>Agaricomycotina</taxon>
        <taxon>Agaricomycetes</taxon>
        <taxon>Agaricomycetidae</taxon>
        <taxon>Agaricales</taxon>
        <taxon>Pleurotineae</taxon>
        <taxon>Pterulaceae</taxon>
        <taxon>Pterulicium</taxon>
    </lineage>
</organism>
<feature type="region of interest" description="Disordered" evidence="1">
    <location>
        <begin position="414"/>
        <end position="437"/>
    </location>
</feature>
<sequence>MAPKARPRVSLDKDQLSMPPPPVPATPSAILESEIKALSETLKRAAVKTGQIYQFYADTKRIGSRGYAPEPPKALTTALSHEVERYDQLCDVMEFHLNKSIAVLSHKLQIEQQLAKEVELKAAEAAKLAKEAKMVTDEPSPSREAEPKSLDVSMSTSPPQPPRMQPSASSSAAGRRPSAISISSLHRPSLPPRLDLSNTQLRLSADDTPIFTSGLASPVTLAPKSARPMDTNDMPADFMTVFGPAPNPTDTVDIDLTVPDDNPLPPSINMDRSLGNSADKPIELDLESMDMEIDMMSELFGDDTESDAGAVATNVEELFNNMGSKDTTSNGEGGADPSQDLTGKEAFDPFGAIESADTPNTVMATLAAAAAGSSEQQREGTQAPPGFDISSIDLATFLDDAQGSADMMMDMEQLLSMTGGTGEANASTSTARETGTT</sequence>
<dbReference type="AlphaFoldDB" id="A0A5C3QWJ0"/>
<feature type="compositionally biased region" description="Low complexity" evidence="1">
    <location>
        <begin position="166"/>
        <end position="184"/>
    </location>
</feature>
<reference evidence="2 3" key="1">
    <citation type="journal article" date="2019" name="Nat. Ecol. Evol.">
        <title>Megaphylogeny resolves global patterns of mushroom evolution.</title>
        <authorList>
            <person name="Varga T."/>
            <person name="Krizsan K."/>
            <person name="Foldi C."/>
            <person name="Dima B."/>
            <person name="Sanchez-Garcia M."/>
            <person name="Sanchez-Ramirez S."/>
            <person name="Szollosi G.J."/>
            <person name="Szarkandi J.G."/>
            <person name="Papp V."/>
            <person name="Albert L."/>
            <person name="Andreopoulos W."/>
            <person name="Angelini C."/>
            <person name="Antonin V."/>
            <person name="Barry K.W."/>
            <person name="Bougher N.L."/>
            <person name="Buchanan P."/>
            <person name="Buyck B."/>
            <person name="Bense V."/>
            <person name="Catcheside P."/>
            <person name="Chovatia M."/>
            <person name="Cooper J."/>
            <person name="Damon W."/>
            <person name="Desjardin D."/>
            <person name="Finy P."/>
            <person name="Geml J."/>
            <person name="Haridas S."/>
            <person name="Hughes K."/>
            <person name="Justo A."/>
            <person name="Karasinski D."/>
            <person name="Kautmanova I."/>
            <person name="Kiss B."/>
            <person name="Kocsube S."/>
            <person name="Kotiranta H."/>
            <person name="LaButti K.M."/>
            <person name="Lechner B.E."/>
            <person name="Liimatainen K."/>
            <person name="Lipzen A."/>
            <person name="Lukacs Z."/>
            <person name="Mihaltcheva S."/>
            <person name="Morgado L.N."/>
            <person name="Niskanen T."/>
            <person name="Noordeloos M.E."/>
            <person name="Ohm R.A."/>
            <person name="Ortiz-Santana B."/>
            <person name="Ovrebo C."/>
            <person name="Racz N."/>
            <person name="Riley R."/>
            <person name="Savchenko A."/>
            <person name="Shiryaev A."/>
            <person name="Soop K."/>
            <person name="Spirin V."/>
            <person name="Szebenyi C."/>
            <person name="Tomsovsky M."/>
            <person name="Tulloss R.E."/>
            <person name="Uehling J."/>
            <person name="Grigoriev I.V."/>
            <person name="Vagvolgyi C."/>
            <person name="Papp T."/>
            <person name="Martin F.M."/>
            <person name="Miettinen O."/>
            <person name="Hibbett D.S."/>
            <person name="Nagy L.G."/>
        </authorList>
    </citation>
    <scope>NUCLEOTIDE SEQUENCE [LARGE SCALE GENOMIC DNA]</scope>
    <source>
        <strain evidence="2 3">CBS 309.79</strain>
    </source>
</reference>
<feature type="region of interest" description="Disordered" evidence="1">
    <location>
        <begin position="368"/>
        <end position="389"/>
    </location>
</feature>
<protein>
    <submittedName>
        <fullName evidence="2">Uncharacterized protein</fullName>
    </submittedName>
</protein>
<dbReference type="Proteomes" id="UP000305067">
    <property type="component" value="Unassembled WGS sequence"/>
</dbReference>
<evidence type="ECO:0000256" key="1">
    <source>
        <dbReference type="SAM" id="MobiDB-lite"/>
    </source>
</evidence>
<feature type="compositionally biased region" description="Polar residues" evidence="1">
    <location>
        <begin position="321"/>
        <end position="330"/>
    </location>
</feature>
<name>A0A5C3QWJ0_9AGAR</name>
<dbReference type="EMBL" id="ML178815">
    <property type="protein sequence ID" value="TFL06282.1"/>
    <property type="molecule type" value="Genomic_DNA"/>
</dbReference>
<feature type="compositionally biased region" description="Basic and acidic residues" evidence="1">
    <location>
        <begin position="131"/>
        <end position="149"/>
    </location>
</feature>
<gene>
    <name evidence="2" type="ORF">BDV98DRAFT_559153</name>
</gene>
<feature type="compositionally biased region" description="Polar residues" evidence="1">
    <location>
        <begin position="424"/>
        <end position="437"/>
    </location>
</feature>
<feature type="region of interest" description="Disordered" evidence="1">
    <location>
        <begin position="1"/>
        <end position="27"/>
    </location>
</feature>
<feature type="region of interest" description="Disordered" evidence="1">
    <location>
        <begin position="321"/>
        <end position="345"/>
    </location>
</feature>
<feature type="region of interest" description="Disordered" evidence="1">
    <location>
        <begin position="131"/>
        <end position="195"/>
    </location>
</feature>
<evidence type="ECO:0000313" key="3">
    <source>
        <dbReference type="Proteomes" id="UP000305067"/>
    </source>
</evidence>
<proteinExistence type="predicted"/>
<keyword evidence="3" id="KW-1185">Reference proteome</keyword>
<accession>A0A5C3QWJ0</accession>
<evidence type="ECO:0000313" key="2">
    <source>
        <dbReference type="EMBL" id="TFL06282.1"/>
    </source>
</evidence>
<dbReference type="OrthoDB" id="3365514at2759"/>